<dbReference type="STRING" id="395961.Cyan7425_1163"/>
<dbReference type="EMBL" id="CP001344">
    <property type="protein sequence ID" value="ACL43545.1"/>
    <property type="molecule type" value="Genomic_DNA"/>
</dbReference>
<accession>B8HLQ7</accession>
<protein>
    <submittedName>
        <fullName evidence="1">Uncharacterized protein</fullName>
    </submittedName>
</protein>
<organism evidence="1">
    <name type="scientific">Cyanothece sp. (strain PCC 7425 / ATCC 29141)</name>
    <dbReference type="NCBI Taxonomy" id="395961"/>
    <lineage>
        <taxon>Bacteria</taxon>
        <taxon>Bacillati</taxon>
        <taxon>Cyanobacteriota</taxon>
        <taxon>Cyanophyceae</taxon>
        <taxon>Gomontiellales</taxon>
        <taxon>Cyanothecaceae</taxon>
        <taxon>Cyanothece</taxon>
    </lineage>
</organism>
<name>B8HLQ7_CYAP4</name>
<dbReference type="KEGG" id="cyn:Cyan7425_1163"/>
<reference evidence="1" key="1">
    <citation type="submission" date="2009-01" db="EMBL/GenBank/DDBJ databases">
        <title>Complete sequence of chromosome Cyanothece sp. PCC 7425.</title>
        <authorList>
            <consortium name="US DOE Joint Genome Institute"/>
            <person name="Lucas S."/>
            <person name="Copeland A."/>
            <person name="Lapidus A."/>
            <person name="Glavina del Rio T."/>
            <person name="Dalin E."/>
            <person name="Tice H."/>
            <person name="Bruce D."/>
            <person name="Goodwin L."/>
            <person name="Pitluck S."/>
            <person name="Sims D."/>
            <person name="Meineke L."/>
            <person name="Brettin T."/>
            <person name="Detter J.C."/>
            <person name="Han C."/>
            <person name="Larimer F."/>
            <person name="Land M."/>
            <person name="Hauser L."/>
            <person name="Kyrpides N."/>
            <person name="Ovchinnikova G."/>
            <person name="Liberton M."/>
            <person name="Stoeckel J."/>
            <person name="Banerjee A."/>
            <person name="Singh A."/>
            <person name="Page L."/>
            <person name="Sato H."/>
            <person name="Zhao L."/>
            <person name="Sherman L."/>
            <person name="Pakrasi H."/>
            <person name="Richardson P."/>
        </authorList>
    </citation>
    <scope>NUCLEOTIDE SEQUENCE</scope>
    <source>
        <strain evidence="1">PCC 7425</strain>
    </source>
</reference>
<sequence>MRDTPLNQQVFQHFIWFLYRHIATIEVEKIER</sequence>
<proteinExistence type="predicted"/>
<gene>
    <name evidence="1" type="ordered locus">Cyan7425_1163</name>
</gene>
<evidence type="ECO:0000313" key="1">
    <source>
        <dbReference type="EMBL" id="ACL43545.1"/>
    </source>
</evidence>
<dbReference type="AlphaFoldDB" id="B8HLQ7"/>
<dbReference type="HOGENOM" id="CLU_3389024_0_0_3"/>